<feature type="domain" description="Cyclic nucleotide-binding" evidence="7">
    <location>
        <begin position="234"/>
        <end position="366"/>
    </location>
</feature>
<dbReference type="InterPro" id="IPR017900">
    <property type="entry name" value="4Fe4S_Fe_S_CS"/>
</dbReference>
<proteinExistence type="predicted"/>
<dbReference type="PROSITE" id="PS50042">
    <property type="entry name" value="CNMP_BINDING_3"/>
    <property type="match status" value="2"/>
</dbReference>
<dbReference type="PROSITE" id="PS00198">
    <property type="entry name" value="4FE4S_FER_1"/>
    <property type="match status" value="1"/>
</dbReference>
<dbReference type="PANTHER" id="PTHR42859">
    <property type="entry name" value="OXIDOREDUCTASE"/>
    <property type="match status" value="1"/>
</dbReference>
<comment type="caution">
    <text evidence="9">The sequence shown here is derived from an EMBL/GenBank/DDBJ whole genome shotgun (WGS) entry which is preliminary data.</text>
</comment>
<dbReference type="AlphaFoldDB" id="A0A5C5ZFH0"/>
<keyword evidence="3" id="KW-0677">Repeat</keyword>
<dbReference type="PROSITE" id="PS51379">
    <property type="entry name" value="4FE4S_FER_2"/>
    <property type="match status" value="2"/>
</dbReference>
<evidence type="ECO:0000256" key="5">
    <source>
        <dbReference type="ARBA" id="ARBA00023014"/>
    </source>
</evidence>
<keyword evidence="4" id="KW-0408">Iron</keyword>
<dbReference type="GO" id="GO:0047110">
    <property type="term" value="F:phenylglyoxylate dehydrogenase (acylating) activity"/>
    <property type="evidence" value="ECO:0007669"/>
    <property type="project" value="UniProtKB-EC"/>
</dbReference>
<dbReference type="InterPro" id="IPR014710">
    <property type="entry name" value="RmlC-like_jellyroll"/>
</dbReference>
<dbReference type="SUPFAM" id="SSF54862">
    <property type="entry name" value="4Fe-4S ferredoxins"/>
    <property type="match status" value="1"/>
</dbReference>
<reference evidence="9 10" key="1">
    <citation type="submission" date="2019-02" db="EMBL/GenBank/DDBJ databases">
        <title>Deep-cultivation of Planctomycetes and their phenomic and genomic characterization uncovers novel biology.</title>
        <authorList>
            <person name="Wiegand S."/>
            <person name="Jogler M."/>
            <person name="Boedeker C."/>
            <person name="Pinto D."/>
            <person name="Vollmers J."/>
            <person name="Rivas-Marin E."/>
            <person name="Kohn T."/>
            <person name="Peeters S.H."/>
            <person name="Heuer A."/>
            <person name="Rast P."/>
            <person name="Oberbeckmann S."/>
            <person name="Bunk B."/>
            <person name="Jeske O."/>
            <person name="Meyerdierks A."/>
            <person name="Storesund J.E."/>
            <person name="Kallscheuer N."/>
            <person name="Luecker S."/>
            <person name="Lage O.M."/>
            <person name="Pohl T."/>
            <person name="Merkel B.J."/>
            <person name="Hornburger P."/>
            <person name="Mueller R.-W."/>
            <person name="Bruemmer F."/>
            <person name="Labrenz M."/>
            <person name="Spormann A.M."/>
            <person name="Op Den Camp H."/>
            <person name="Overmann J."/>
            <person name="Amann R."/>
            <person name="Jetten M.S.M."/>
            <person name="Mascher T."/>
            <person name="Medema M.H."/>
            <person name="Devos D.P."/>
            <person name="Kaster A.-K."/>
            <person name="Ovreas L."/>
            <person name="Rohde M."/>
            <person name="Galperin M.Y."/>
            <person name="Jogler C."/>
        </authorList>
    </citation>
    <scope>NUCLEOTIDE SEQUENCE [LARGE SCALE GENOMIC DNA]</scope>
    <source>
        <strain evidence="9 10">Pla123a</strain>
    </source>
</reference>
<dbReference type="RefSeq" id="WP_231956307.1">
    <property type="nucleotide sequence ID" value="NZ_SJPO01000001.1"/>
</dbReference>
<name>A0A5C5ZFH0_9BACT</name>
<feature type="domain" description="4Fe-4S ferredoxin-type" evidence="8">
    <location>
        <begin position="408"/>
        <end position="427"/>
    </location>
</feature>
<feature type="domain" description="Cyclic nucleotide-binding" evidence="7">
    <location>
        <begin position="53"/>
        <end position="223"/>
    </location>
</feature>
<keyword evidence="9" id="KW-0560">Oxidoreductase</keyword>
<feature type="region of interest" description="Disordered" evidence="6">
    <location>
        <begin position="125"/>
        <end position="145"/>
    </location>
</feature>
<dbReference type="SUPFAM" id="SSF51206">
    <property type="entry name" value="cAMP-binding domain-like"/>
    <property type="match status" value="2"/>
</dbReference>
<evidence type="ECO:0000256" key="1">
    <source>
        <dbReference type="ARBA" id="ARBA00022485"/>
    </source>
</evidence>
<dbReference type="GO" id="GO:0051539">
    <property type="term" value="F:4 iron, 4 sulfur cluster binding"/>
    <property type="evidence" value="ECO:0007669"/>
    <property type="project" value="UniProtKB-KW"/>
</dbReference>
<evidence type="ECO:0000256" key="2">
    <source>
        <dbReference type="ARBA" id="ARBA00022723"/>
    </source>
</evidence>
<accession>A0A5C5ZFH0</accession>
<evidence type="ECO:0000313" key="10">
    <source>
        <dbReference type="Proteomes" id="UP000318478"/>
    </source>
</evidence>
<dbReference type="InterPro" id="IPR000595">
    <property type="entry name" value="cNMP-bd_dom"/>
</dbReference>
<dbReference type="GO" id="GO:0046872">
    <property type="term" value="F:metal ion binding"/>
    <property type="evidence" value="ECO:0007669"/>
    <property type="project" value="UniProtKB-KW"/>
</dbReference>
<dbReference type="EC" id="1.2.1.58" evidence="9"/>
<keyword evidence="5" id="KW-0411">Iron-sulfur</keyword>
<dbReference type="EMBL" id="SJPO01000001">
    <property type="protein sequence ID" value="TWT85840.1"/>
    <property type="molecule type" value="Genomic_DNA"/>
</dbReference>
<dbReference type="CDD" id="cd00038">
    <property type="entry name" value="CAP_ED"/>
    <property type="match status" value="1"/>
</dbReference>
<evidence type="ECO:0000256" key="4">
    <source>
        <dbReference type="ARBA" id="ARBA00023004"/>
    </source>
</evidence>
<evidence type="ECO:0000259" key="7">
    <source>
        <dbReference type="PROSITE" id="PS50042"/>
    </source>
</evidence>
<evidence type="ECO:0000313" key="9">
    <source>
        <dbReference type="EMBL" id="TWT85840.1"/>
    </source>
</evidence>
<dbReference type="Gene3D" id="2.60.120.10">
    <property type="entry name" value="Jelly Rolls"/>
    <property type="match status" value="2"/>
</dbReference>
<dbReference type="Gene3D" id="3.30.70.20">
    <property type="match status" value="2"/>
</dbReference>
<keyword evidence="1" id="KW-0004">4Fe-4S</keyword>
<dbReference type="Pfam" id="PF13247">
    <property type="entry name" value="Fer4_11"/>
    <property type="match status" value="1"/>
</dbReference>
<feature type="domain" description="4Fe-4S ferredoxin-type" evidence="8">
    <location>
        <begin position="477"/>
        <end position="506"/>
    </location>
</feature>
<keyword evidence="10" id="KW-1185">Reference proteome</keyword>
<dbReference type="CDD" id="cd16367">
    <property type="entry name" value="DMSOR_beta_like"/>
    <property type="match status" value="1"/>
</dbReference>
<dbReference type="PANTHER" id="PTHR42859:SF17">
    <property type="entry name" value="ELECTRON TRANSPORT PROTEIN HYDN-RELATED"/>
    <property type="match status" value="1"/>
</dbReference>
<evidence type="ECO:0000259" key="8">
    <source>
        <dbReference type="PROSITE" id="PS51379"/>
    </source>
</evidence>
<dbReference type="InterPro" id="IPR018490">
    <property type="entry name" value="cNMP-bd_dom_sf"/>
</dbReference>
<organism evidence="9 10">
    <name type="scientific">Posidoniimonas polymericola</name>
    <dbReference type="NCBI Taxonomy" id="2528002"/>
    <lineage>
        <taxon>Bacteria</taxon>
        <taxon>Pseudomonadati</taxon>
        <taxon>Planctomycetota</taxon>
        <taxon>Planctomycetia</taxon>
        <taxon>Pirellulales</taxon>
        <taxon>Lacipirellulaceae</taxon>
        <taxon>Posidoniimonas</taxon>
    </lineage>
</organism>
<keyword evidence="2" id="KW-0479">Metal-binding</keyword>
<gene>
    <name evidence="9" type="primary">padI</name>
    <name evidence="9" type="ORF">Pla123a_06470</name>
</gene>
<dbReference type="Pfam" id="PF00027">
    <property type="entry name" value="cNMP_binding"/>
    <property type="match status" value="1"/>
</dbReference>
<protein>
    <submittedName>
        <fullName evidence="9">NADH-dependent phenylglyoxylate dehydrogenase subunit beta</fullName>
        <ecNumber evidence="9">1.2.1.58</ecNumber>
    </submittedName>
</protein>
<dbReference type="InterPro" id="IPR017896">
    <property type="entry name" value="4Fe4S_Fe-S-bd"/>
</dbReference>
<sequence length="578" mass="63897">MITTQVITRPQRWDEPFDPAMDDRAVSRLLGVPPFREMDEQSFPDRLPLRAILANDTRIVNYKPGDLIIREGEYGASAYLMLHGSARIALDALEEVADKEPVKKRGRLTRAVARLWNAPLAREVRRRPRGQRNAPRLGRRGAGDHPTFFLQDIPRVIQDCYTRPLQPGEVFGEVGALTRSPRTASVFAESDCIVLEIRWQGLRDLMRYAPQMKQHVEKLYRENSLRVHLLETPLLAHLSDEQLAAVADATRFETHGSFDWHSDLLGDKPEDLFARVEREPLVAEEGALPEGLLLLRSGFGRVSQRRGDGHQTVSYIGKGAAFCAAALAHGYRTGETPPLRLSLRAVGYLDVLLIPLSVWNEVIAPSLPPEEMQALLDNYCGQQCAAETSLPARTLDFLVDRRLVNGEQTMVIDLDRCTRCDDCVRACAATHDGNPRFVRQGPIHDHFQYANACMHCVDPVCMIGCPTGAIHRDSASGVVRINDPTCIGCSTCANSCPYHNIRMVEARSPAGDILADDAGLPIIKATKCDLCSDQPTGPACQHACPHDALARLSIADSQPLAQFLNLDVLPSERPGGPV</sequence>
<evidence type="ECO:0000256" key="6">
    <source>
        <dbReference type="SAM" id="MobiDB-lite"/>
    </source>
</evidence>
<dbReference type="Proteomes" id="UP000318478">
    <property type="component" value="Unassembled WGS sequence"/>
</dbReference>
<dbReference type="InterPro" id="IPR050294">
    <property type="entry name" value="RnfB_subfamily"/>
</dbReference>
<evidence type="ECO:0000256" key="3">
    <source>
        <dbReference type="ARBA" id="ARBA00022737"/>
    </source>
</evidence>